<dbReference type="RefSeq" id="WP_084988955.1">
    <property type="nucleotide sequence ID" value="NZ_CP181269.1"/>
</dbReference>
<keyword evidence="3" id="KW-1185">Reference proteome</keyword>
<dbReference type="InterPro" id="IPR008840">
    <property type="entry name" value="Sipho_Gp157"/>
</dbReference>
<protein>
    <recommendedName>
        <fullName evidence="4">Siphovirus Gp157</fullName>
    </recommendedName>
</protein>
<dbReference type="EMBL" id="MSBD01000044">
    <property type="protein sequence ID" value="ORN27114.1"/>
    <property type="molecule type" value="Genomic_DNA"/>
</dbReference>
<dbReference type="SUPFAM" id="SSF161266">
    <property type="entry name" value="Gam-like"/>
    <property type="match status" value="1"/>
</dbReference>
<gene>
    <name evidence="2" type="ORF">FAM23169_01881</name>
</gene>
<dbReference type="Pfam" id="PF05565">
    <property type="entry name" value="Sipho_Gp157"/>
    <property type="match status" value="1"/>
</dbReference>
<name>A0A1X1FD53_9LACO</name>
<dbReference type="AlphaFoldDB" id="A0A1X1FD53"/>
<dbReference type="OrthoDB" id="2409458at2"/>
<dbReference type="Proteomes" id="UP000193009">
    <property type="component" value="Unassembled WGS sequence"/>
</dbReference>
<evidence type="ECO:0000256" key="1">
    <source>
        <dbReference type="SAM" id="Coils"/>
    </source>
</evidence>
<accession>A0A1X1FD53</accession>
<comment type="caution">
    <text evidence="2">The sequence shown here is derived from an EMBL/GenBank/DDBJ whole genome shotgun (WGS) entry which is preliminary data.</text>
</comment>
<organism evidence="2 3">
    <name type="scientific">Lentilactobacillus parabuchneri</name>
    <dbReference type="NCBI Taxonomy" id="152331"/>
    <lineage>
        <taxon>Bacteria</taxon>
        <taxon>Bacillati</taxon>
        <taxon>Bacillota</taxon>
        <taxon>Bacilli</taxon>
        <taxon>Lactobacillales</taxon>
        <taxon>Lactobacillaceae</taxon>
        <taxon>Lentilactobacillus</taxon>
    </lineage>
</organism>
<keyword evidence="1" id="KW-0175">Coiled coil</keyword>
<reference evidence="2 3" key="1">
    <citation type="journal article" date="2017" name="Front. Microbiol.">
        <title>The Histidine Decarboxylase Gene Cluster of Lactobacillus parabuchneri Was Gained by Horizontal Gene Transfer and Is Mobile within the Species.</title>
        <authorList>
            <person name="Wuthrich D."/>
            <person name="Berthoud H."/>
            <person name="Wechsler D."/>
            <person name="Eugster E."/>
            <person name="Irmler S."/>
            <person name="Bruggmann R."/>
        </authorList>
    </citation>
    <scope>NUCLEOTIDE SEQUENCE [LARGE SCALE GENOMIC DNA]</scope>
    <source>
        <strain evidence="2 3">FAM23169</strain>
    </source>
</reference>
<feature type="coiled-coil region" evidence="1">
    <location>
        <begin position="50"/>
        <end position="84"/>
    </location>
</feature>
<sequence>MATLYELTEQYTELLNAIETDDPKLLEDTIASTGINEDLNKKFEGYGQVINQAKADMNEVSEEIKRLQTKKRTYDNNIKRLKQALIDSLAAVGKDRIKTPLFSFSIKNTRAVDVTSVEDLPVDYLIPQPSKPDKKAIKEAIESGQDVPGATIKFNESLVIR</sequence>
<evidence type="ECO:0000313" key="2">
    <source>
        <dbReference type="EMBL" id="ORN27114.1"/>
    </source>
</evidence>
<evidence type="ECO:0008006" key="4">
    <source>
        <dbReference type="Google" id="ProtNLM"/>
    </source>
</evidence>
<proteinExistence type="predicted"/>
<evidence type="ECO:0000313" key="3">
    <source>
        <dbReference type="Proteomes" id="UP000193009"/>
    </source>
</evidence>